<name>A0A5R8Y462_9BACT</name>
<reference evidence="3 4" key="1">
    <citation type="submission" date="2019-05" db="EMBL/GenBank/DDBJ databases">
        <title>Arcobacter sp. nov., isolated from sea sediment.</title>
        <authorList>
            <person name="Kim W."/>
        </authorList>
    </citation>
    <scope>NUCLEOTIDE SEQUENCE [LARGE SCALE GENOMIC DNA]</scope>
    <source>
        <strain evidence="3 4">CAU 1517</strain>
    </source>
</reference>
<dbReference type="AlphaFoldDB" id="A0A5R8Y462"/>
<sequence>MHKNFILEELKQAIDITDVNYIFRNEKFPNENGLLFSERRIFGHSSKDGDFHCHLKLDSKFETIFKTIVYLKLSGLIGNKPINSGITHWINSFQSLIYDIVSLDNKIEKVSDINSLHIDQFIEKKLLTVLPYTVKKKIFYLKDWITFANKYLPFFMRLNEDLLLNSKLFPELIKKSAIQRAKESLIENSRKSYPLELLKKMTLNAIIYIEDYKDEIVKTARYYVESKSFNLNEKYLSDYDFIINNKFINPSIKKLKEKIVETDNKKNLIKKINIILKEEIEMSEASCILIILFLTGMRIGEFISLNRHPQITEGEHFNLKRLVYKTAPTEDGIELEMPIPEIVKKAIEILSTISNIKDNGFNKEIVTTSIKYSRVVNAKSTRIRNLIRWYAKKLNIKEKIDPHQLRHAMAFLIVHLNEKDGLELARMFLGHTSITMTLQYMGHYNRELKEAIQELTKEESERFVEKITDQIRENKKLFGENGKRLMPNHRFVGRQADDFVVLMKNGLLKLIEEQKLAIIQTPVSLCIHDLSKPEQLACQRGFNIESIVMNGPAPSRCKGANCSNALFFEEHIEKLKNDMYGNIDPELKSRLEQNTYFIEAGGFEQDPFRKIVKEYNEYKEGQKNG</sequence>
<evidence type="ECO:0000259" key="2">
    <source>
        <dbReference type="PROSITE" id="PS51898"/>
    </source>
</evidence>
<dbReference type="CDD" id="cd00397">
    <property type="entry name" value="DNA_BRE_C"/>
    <property type="match status" value="1"/>
</dbReference>
<dbReference type="Pfam" id="PF00589">
    <property type="entry name" value="Phage_integrase"/>
    <property type="match status" value="1"/>
</dbReference>
<evidence type="ECO:0000313" key="4">
    <source>
        <dbReference type="Proteomes" id="UP000308901"/>
    </source>
</evidence>
<dbReference type="InterPro" id="IPR013762">
    <property type="entry name" value="Integrase-like_cat_sf"/>
</dbReference>
<organism evidence="3 4">
    <name type="scientific">Arcobacter arenosus</name>
    <dbReference type="NCBI Taxonomy" id="2576037"/>
    <lineage>
        <taxon>Bacteria</taxon>
        <taxon>Pseudomonadati</taxon>
        <taxon>Campylobacterota</taxon>
        <taxon>Epsilonproteobacteria</taxon>
        <taxon>Campylobacterales</taxon>
        <taxon>Arcobacteraceae</taxon>
        <taxon>Arcobacter</taxon>
    </lineage>
</organism>
<comment type="caution">
    <text evidence="3">The sequence shown here is derived from an EMBL/GenBank/DDBJ whole genome shotgun (WGS) entry which is preliminary data.</text>
</comment>
<proteinExistence type="predicted"/>
<dbReference type="Proteomes" id="UP000308901">
    <property type="component" value="Unassembled WGS sequence"/>
</dbReference>
<gene>
    <name evidence="3" type="ORF">FDK22_00015</name>
</gene>
<accession>A0A5R8Y462</accession>
<dbReference type="GO" id="GO:0015074">
    <property type="term" value="P:DNA integration"/>
    <property type="evidence" value="ECO:0007669"/>
    <property type="project" value="InterPro"/>
</dbReference>
<dbReference type="RefSeq" id="WP_138150724.1">
    <property type="nucleotide sequence ID" value="NZ_VANU01000001.1"/>
</dbReference>
<dbReference type="SUPFAM" id="SSF56349">
    <property type="entry name" value="DNA breaking-rejoining enzymes"/>
    <property type="match status" value="1"/>
</dbReference>
<keyword evidence="4" id="KW-1185">Reference proteome</keyword>
<dbReference type="GO" id="GO:0006310">
    <property type="term" value="P:DNA recombination"/>
    <property type="evidence" value="ECO:0007669"/>
    <property type="project" value="UniProtKB-KW"/>
</dbReference>
<dbReference type="OrthoDB" id="5365430at2"/>
<dbReference type="GO" id="GO:0003677">
    <property type="term" value="F:DNA binding"/>
    <property type="evidence" value="ECO:0007669"/>
    <property type="project" value="InterPro"/>
</dbReference>
<evidence type="ECO:0000256" key="1">
    <source>
        <dbReference type="ARBA" id="ARBA00023172"/>
    </source>
</evidence>
<dbReference type="InterPro" id="IPR002104">
    <property type="entry name" value="Integrase_catalytic"/>
</dbReference>
<keyword evidence="1" id="KW-0233">DNA recombination</keyword>
<evidence type="ECO:0000313" key="3">
    <source>
        <dbReference type="EMBL" id="TLP40433.1"/>
    </source>
</evidence>
<dbReference type="EMBL" id="VANU01000001">
    <property type="protein sequence ID" value="TLP40433.1"/>
    <property type="molecule type" value="Genomic_DNA"/>
</dbReference>
<dbReference type="Gene3D" id="1.10.443.10">
    <property type="entry name" value="Intergrase catalytic core"/>
    <property type="match status" value="1"/>
</dbReference>
<dbReference type="PROSITE" id="PS51898">
    <property type="entry name" value="TYR_RECOMBINASE"/>
    <property type="match status" value="1"/>
</dbReference>
<feature type="domain" description="Tyr recombinase" evidence="2">
    <location>
        <begin position="262"/>
        <end position="453"/>
    </location>
</feature>
<dbReference type="InterPro" id="IPR011010">
    <property type="entry name" value="DNA_brk_join_enz"/>
</dbReference>
<protein>
    <recommendedName>
        <fullName evidence="2">Tyr recombinase domain-containing protein</fullName>
    </recommendedName>
</protein>